<dbReference type="AlphaFoldDB" id="A0AAU9XBD6"/>
<dbReference type="CDD" id="cd00054">
    <property type="entry name" value="EGF_CA"/>
    <property type="match status" value="4"/>
</dbReference>
<feature type="domain" description="Apple" evidence="7">
    <location>
        <begin position="10"/>
        <end position="86"/>
    </location>
</feature>
<keyword evidence="1 5" id="KW-0245">EGF-like domain</keyword>
<dbReference type="EMBL" id="CALNXJ010000035">
    <property type="protein sequence ID" value="CAH3141586.1"/>
    <property type="molecule type" value="Genomic_DNA"/>
</dbReference>
<dbReference type="InterPro" id="IPR000742">
    <property type="entry name" value="EGF"/>
</dbReference>
<dbReference type="InterPro" id="IPR052235">
    <property type="entry name" value="Nephronectin_domain"/>
</dbReference>
<feature type="domain" description="EGF-like" evidence="6">
    <location>
        <begin position="370"/>
        <end position="409"/>
    </location>
</feature>
<dbReference type="FunFam" id="2.10.25.10:FF:000038">
    <property type="entry name" value="Fibrillin 2"/>
    <property type="match status" value="4"/>
</dbReference>
<dbReference type="PROSITE" id="PS01187">
    <property type="entry name" value="EGF_CA"/>
    <property type="match status" value="2"/>
</dbReference>
<dbReference type="SMART" id="SM00181">
    <property type="entry name" value="EGF"/>
    <property type="match status" value="5"/>
</dbReference>
<protein>
    <submittedName>
        <fullName evidence="8">Uncharacterized protein</fullName>
    </submittedName>
</protein>
<proteinExistence type="predicted"/>
<comment type="caution">
    <text evidence="8">The sequence shown here is derived from an EMBL/GenBank/DDBJ whole genome shotgun (WGS) entry which is preliminary data.</text>
</comment>
<dbReference type="Pfam" id="PF23283">
    <property type="entry name" value="D8C_UMOD"/>
    <property type="match status" value="1"/>
</dbReference>
<dbReference type="SUPFAM" id="SSF57196">
    <property type="entry name" value="EGF/Laminin"/>
    <property type="match status" value="2"/>
</dbReference>
<evidence type="ECO:0000256" key="1">
    <source>
        <dbReference type="ARBA" id="ARBA00022536"/>
    </source>
</evidence>
<dbReference type="InterPro" id="IPR001881">
    <property type="entry name" value="EGF-like_Ca-bd_dom"/>
</dbReference>
<organism evidence="8 9">
    <name type="scientific">Pocillopora meandrina</name>
    <dbReference type="NCBI Taxonomy" id="46732"/>
    <lineage>
        <taxon>Eukaryota</taxon>
        <taxon>Metazoa</taxon>
        <taxon>Cnidaria</taxon>
        <taxon>Anthozoa</taxon>
        <taxon>Hexacorallia</taxon>
        <taxon>Scleractinia</taxon>
        <taxon>Astrocoeniina</taxon>
        <taxon>Pocilloporidae</taxon>
        <taxon>Pocillopora</taxon>
    </lineage>
</organism>
<dbReference type="Gene3D" id="2.10.25.10">
    <property type="entry name" value="Laminin"/>
    <property type="match status" value="5"/>
</dbReference>
<sequence>MEFVTANDQCKTEVNIQGMALKRSVFKRWSVANPQLCDVKCGQEIACQSYNYNRKYQICELNNRTKEARPENFLSAPSWFYIRRLNGRAPLGSIPELPAISCLEIKASEGKNTISGKYWLDPAGTGKAILINCDMASGDMDECKYNISDCDVNANCTNTYVSYKCTCKAGYTGDGHSCSGTINFVIQDDHECVSPSTVLAHRYARSTHDAEFSYRLKQIYSVEVVDECTNTSSKKIHVCDVNANCTNINGSHNCTCTDGLLLKFPIILNIDECSSGDHACDENANCTNTKGSHFCTCKEGYTGAGKSCQERIRYLSLCSANFLFIYDFTDIDECKGNHSCHSNATCMNTLGSHVCECHPGYTGNGRNCTDIDECKGNHSCYVNATCTNTNGSFVCECQPGFNGNGQNCTADPCYHYKNLSYANRKISYATPIGSELCDTQLPSGWYRFVGAAGTKMPTTRVSAYRCGTNWSGWLDGAHPTVEDGEIKRMVCFSDRSSGCKYAIRIYVKNCSSYYIYKLFRRRVVRRASVVQ</sequence>
<feature type="domain" description="EGF-like" evidence="6">
    <location>
        <begin position="330"/>
        <end position="369"/>
    </location>
</feature>
<dbReference type="InterPro" id="IPR000152">
    <property type="entry name" value="EGF-type_Asp/Asn_hydroxyl_site"/>
</dbReference>
<dbReference type="InterPro" id="IPR009030">
    <property type="entry name" value="Growth_fac_rcpt_cys_sf"/>
</dbReference>
<comment type="caution">
    <text evidence="5">Lacks conserved residue(s) required for the propagation of feature annotation.</text>
</comment>
<keyword evidence="2" id="KW-0732">Signal</keyword>
<evidence type="ECO:0000256" key="5">
    <source>
        <dbReference type="PROSITE-ProRule" id="PRU00076"/>
    </source>
</evidence>
<dbReference type="InterPro" id="IPR057774">
    <property type="entry name" value="D8C_UMOD/GP2/OIT3-like"/>
</dbReference>
<evidence type="ECO:0000256" key="2">
    <source>
        <dbReference type="ARBA" id="ARBA00022729"/>
    </source>
</evidence>
<dbReference type="GO" id="GO:0005509">
    <property type="term" value="F:calcium ion binding"/>
    <property type="evidence" value="ECO:0007669"/>
    <property type="project" value="InterPro"/>
</dbReference>
<evidence type="ECO:0000313" key="9">
    <source>
        <dbReference type="Proteomes" id="UP001159428"/>
    </source>
</evidence>
<dbReference type="Proteomes" id="UP001159428">
    <property type="component" value="Unassembled WGS sequence"/>
</dbReference>
<name>A0AAU9XBD6_9CNID</name>
<keyword evidence="3" id="KW-0677">Repeat</keyword>
<dbReference type="SMART" id="SM00179">
    <property type="entry name" value="EGF_CA"/>
    <property type="match status" value="5"/>
</dbReference>
<dbReference type="Pfam" id="PF12947">
    <property type="entry name" value="EGF_3"/>
    <property type="match status" value="4"/>
</dbReference>
<dbReference type="InterPro" id="IPR024731">
    <property type="entry name" value="NELL2-like_EGF"/>
</dbReference>
<dbReference type="PROSITE" id="PS50026">
    <property type="entry name" value="EGF_3"/>
    <property type="match status" value="4"/>
</dbReference>
<keyword evidence="4" id="KW-1015">Disulfide bond</keyword>
<keyword evidence="9" id="KW-1185">Reference proteome</keyword>
<dbReference type="SUPFAM" id="SSF57414">
    <property type="entry name" value="Hairpin loop containing domain-like"/>
    <property type="match status" value="1"/>
</dbReference>
<dbReference type="InterPro" id="IPR018097">
    <property type="entry name" value="EGF_Ca-bd_CS"/>
</dbReference>
<gene>
    <name evidence="8" type="ORF">PMEA_00019817</name>
</gene>
<dbReference type="PROSITE" id="PS50948">
    <property type="entry name" value="PAN"/>
    <property type="match status" value="1"/>
</dbReference>
<evidence type="ECO:0000259" key="6">
    <source>
        <dbReference type="PROSITE" id="PS50026"/>
    </source>
</evidence>
<evidence type="ECO:0000259" key="7">
    <source>
        <dbReference type="PROSITE" id="PS50948"/>
    </source>
</evidence>
<feature type="domain" description="EGF-like" evidence="6">
    <location>
        <begin position="269"/>
        <end position="309"/>
    </location>
</feature>
<evidence type="ECO:0000256" key="4">
    <source>
        <dbReference type="ARBA" id="ARBA00023157"/>
    </source>
</evidence>
<dbReference type="SUPFAM" id="SSF57184">
    <property type="entry name" value="Growth factor receptor domain"/>
    <property type="match status" value="1"/>
</dbReference>
<dbReference type="PROSITE" id="PS00010">
    <property type="entry name" value="ASX_HYDROXYL"/>
    <property type="match status" value="2"/>
</dbReference>
<dbReference type="PANTHER" id="PTHR24050">
    <property type="entry name" value="PA14 DOMAIN-CONTAINING PROTEIN"/>
    <property type="match status" value="1"/>
</dbReference>
<dbReference type="PANTHER" id="PTHR24050:SF28">
    <property type="entry name" value="UROMODULIN-LIKE"/>
    <property type="match status" value="1"/>
</dbReference>
<evidence type="ECO:0000256" key="3">
    <source>
        <dbReference type="ARBA" id="ARBA00022737"/>
    </source>
</evidence>
<dbReference type="PROSITE" id="PS01186">
    <property type="entry name" value="EGF_2"/>
    <property type="match status" value="4"/>
</dbReference>
<feature type="domain" description="EGF-like" evidence="6">
    <location>
        <begin position="139"/>
        <end position="179"/>
    </location>
</feature>
<feature type="non-terminal residue" evidence="8">
    <location>
        <position position="531"/>
    </location>
</feature>
<evidence type="ECO:0000313" key="8">
    <source>
        <dbReference type="EMBL" id="CAH3141586.1"/>
    </source>
</evidence>
<dbReference type="InterPro" id="IPR049883">
    <property type="entry name" value="NOTCH1_EGF-like"/>
</dbReference>
<accession>A0AAU9XBD6</accession>
<dbReference type="InterPro" id="IPR003609">
    <property type="entry name" value="Pan_app"/>
</dbReference>
<reference evidence="8 9" key="1">
    <citation type="submission" date="2022-05" db="EMBL/GenBank/DDBJ databases">
        <authorList>
            <consortium name="Genoscope - CEA"/>
            <person name="William W."/>
        </authorList>
    </citation>
    <scope>NUCLEOTIDE SEQUENCE [LARGE SCALE GENOMIC DNA]</scope>
</reference>
<dbReference type="Pfam" id="PF07645">
    <property type="entry name" value="EGF_CA"/>
    <property type="match status" value="1"/>
</dbReference>